<dbReference type="Proteomes" id="UP000036520">
    <property type="component" value="Chromosome"/>
</dbReference>
<evidence type="ECO:0000313" key="1">
    <source>
        <dbReference type="EMBL" id="AKP53753.1"/>
    </source>
</evidence>
<dbReference type="RefSeq" id="WP_048643819.1">
    <property type="nucleotide sequence ID" value="NZ_CP012040.1"/>
</dbReference>
<sequence length="117" mass="13818">MNVCYLYIQSIEHLDDFADRLRKIINISTTNPTPELIDQKRYGLNYGGEYYAFECFGLEIMLVRNEGEVGDSDYEDYQFYLEVQSKKDFDEKLFHDGILKYLQMTLEDSGLKTQLED</sequence>
<evidence type="ECO:0000313" key="2">
    <source>
        <dbReference type="Proteomes" id="UP000036520"/>
    </source>
</evidence>
<dbReference type="AlphaFoldDB" id="A0A0H4PL51"/>
<dbReference type="KEGG" id="camu:CA2015_4411"/>
<organism evidence="1 2">
    <name type="scientific">Cyclobacterium amurskyense</name>
    <dbReference type="NCBI Taxonomy" id="320787"/>
    <lineage>
        <taxon>Bacteria</taxon>
        <taxon>Pseudomonadati</taxon>
        <taxon>Bacteroidota</taxon>
        <taxon>Cytophagia</taxon>
        <taxon>Cytophagales</taxon>
        <taxon>Cyclobacteriaceae</taxon>
        <taxon>Cyclobacterium</taxon>
    </lineage>
</organism>
<dbReference type="STRING" id="320787.CA2015_4411"/>
<keyword evidence="2" id="KW-1185">Reference proteome</keyword>
<protein>
    <submittedName>
        <fullName evidence="1">Uncharacterized protein</fullName>
    </submittedName>
</protein>
<name>A0A0H4PL51_9BACT</name>
<reference evidence="1 2" key="1">
    <citation type="submission" date="2015-07" db="EMBL/GenBank/DDBJ databases">
        <authorList>
            <person name="Kim K.M."/>
        </authorList>
    </citation>
    <scope>NUCLEOTIDE SEQUENCE [LARGE SCALE GENOMIC DNA]</scope>
    <source>
        <strain evidence="1 2">KCTC 12363</strain>
    </source>
</reference>
<accession>A0A0H4PL51</accession>
<dbReference type="EMBL" id="CP012040">
    <property type="protein sequence ID" value="AKP53753.1"/>
    <property type="molecule type" value="Genomic_DNA"/>
</dbReference>
<proteinExistence type="predicted"/>
<gene>
    <name evidence="1" type="ORF">CA2015_4411</name>
</gene>